<dbReference type="Proteomes" id="UP000633278">
    <property type="component" value="Unassembled WGS sequence"/>
</dbReference>
<dbReference type="Pfam" id="PF07969">
    <property type="entry name" value="Amidohydro_3"/>
    <property type="match status" value="1"/>
</dbReference>
<sequence>MKKLVVVLMCVSLFSCHKNTQVDLIVYNATIYTVNETFETAQSIAIKDGKFVAIGTDKEIRDSYTSTNSIDAENKPLYPGLIDAHCHFYRLGLQQQKVDLSGTQSYDEVLERLVQFQKEKNSSFITGRGWDQNDWPVKEFPTKEKLDKLFPNTPVAVGRVDGHALLVNEAALKASGLSSKDTNIKVTGGEFIVKNGRLTGVLIDAAMDFIKIPGPNKDEAIEGLLAAQKISFSYGLTTVDDAGLDKLEIELIDSLQQAGDLEMRIYAMVSATQDNLDYYTNKGIIKTDRLNVRSFKVYGDGALGSRGAAMKKPYSDRDNHYGALIFAPERYTQIAKQIAKSDYQMNTHAIGDSTNYWILKTYKDVLTDAKNRRWRIEHAQIISENDFNYFDNIIPSIQPTHATSDMYWAGDRIGAERMKGAYAFKKLLNTYGKVALGTDFPVENVNPFYTFYAAVARKDLNNYPANGFQMENALTREETLRGMTIWAAYSNFEEDEKGSIEVGKFADFVILDRDLMTVESAKIPDTKVLATYVNGQKVYEN</sequence>
<dbReference type="Gene3D" id="2.30.40.10">
    <property type="entry name" value="Urease, subunit C, domain 1"/>
    <property type="match status" value="1"/>
</dbReference>
<feature type="domain" description="Amidohydrolase 3" evidence="1">
    <location>
        <begin position="70"/>
        <end position="539"/>
    </location>
</feature>
<dbReference type="PANTHER" id="PTHR22642">
    <property type="entry name" value="IMIDAZOLONEPROPIONASE"/>
    <property type="match status" value="1"/>
</dbReference>
<evidence type="ECO:0000313" key="3">
    <source>
        <dbReference type="Proteomes" id="UP000633278"/>
    </source>
</evidence>
<dbReference type="PANTHER" id="PTHR22642:SF2">
    <property type="entry name" value="PROTEIN LONG AFTER FAR-RED 3"/>
    <property type="match status" value="1"/>
</dbReference>
<dbReference type="CDD" id="cd01300">
    <property type="entry name" value="YtcJ_like"/>
    <property type="match status" value="1"/>
</dbReference>
<reference evidence="2" key="2">
    <citation type="submission" date="2020-09" db="EMBL/GenBank/DDBJ databases">
        <authorList>
            <person name="Sun Q."/>
            <person name="Zhou Y."/>
        </authorList>
    </citation>
    <scope>NUCLEOTIDE SEQUENCE</scope>
    <source>
        <strain evidence="2">CGMCC 1.15763</strain>
    </source>
</reference>
<dbReference type="InterPro" id="IPR033932">
    <property type="entry name" value="YtcJ-like"/>
</dbReference>
<reference evidence="2" key="1">
    <citation type="journal article" date="2014" name="Int. J. Syst. Evol. Microbiol.">
        <title>Complete genome sequence of Corynebacterium casei LMG S-19264T (=DSM 44701T), isolated from a smear-ripened cheese.</title>
        <authorList>
            <consortium name="US DOE Joint Genome Institute (JGI-PGF)"/>
            <person name="Walter F."/>
            <person name="Albersmeier A."/>
            <person name="Kalinowski J."/>
            <person name="Ruckert C."/>
        </authorList>
    </citation>
    <scope>NUCLEOTIDE SEQUENCE</scope>
    <source>
        <strain evidence="2">CGMCC 1.15763</strain>
    </source>
</reference>
<dbReference type="InterPro" id="IPR013108">
    <property type="entry name" value="Amidohydro_3"/>
</dbReference>
<dbReference type="GO" id="GO:0016810">
    <property type="term" value="F:hydrolase activity, acting on carbon-nitrogen (but not peptide) bonds"/>
    <property type="evidence" value="ECO:0007669"/>
    <property type="project" value="InterPro"/>
</dbReference>
<dbReference type="InterPro" id="IPR011059">
    <property type="entry name" value="Metal-dep_hydrolase_composite"/>
</dbReference>
<comment type="caution">
    <text evidence="2">The sequence shown here is derived from an EMBL/GenBank/DDBJ whole genome shotgun (WGS) entry which is preliminary data.</text>
</comment>
<dbReference type="Gene3D" id="3.10.310.70">
    <property type="match status" value="1"/>
</dbReference>
<protein>
    <submittedName>
        <fullName evidence="2">Amidohydrolase</fullName>
    </submittedName>
</protein>
<dbReference type="AlphaFoldDB" id="A0A917HTQ9"/>
<organism evidence="2 3">
    <name type="scientific">Polaribacter pacificus</name>
    <dbReference type="NCBI Taxonomy" id="1775173"/>
    <lineage>
        <taxon>Bacteria</taxon>
        <taxon>Pseudomonadati</taxon>
        <taxon>Bacteroidota</taxon>
        <taxon>Flavobacteriia</taxon>
        <taxon>Flavobacteriales</taxon>
        <taxon>Flavobacteriaceae</taxon>
    </lineage>
</organism>
<dbReference type="RefSeq" id="WP_188597537.1">
    <property type="nucleotide sequence ID" value="NZ_BMJW01000001.1"/>
</dbReference>
<dbReference type="EMBL" id="BMJW01000001">
    <property type="protein sequence ID" value="GGG90122.1"/>
    <property type="molecule type" value="Genomic_DNA"/>
</dbReference>
<proteinExistence type="predicted"/>
<keyword evidence="3" id="KW-1185">Reference proteome</keyword>
<evidence type="ECO:0000313" key="2">
    <source>
        <dbReference type="EMBL" id="GGG90122.1"/>
    </source>
</evidence>
<evidence type="ECO:0000259" key="1">
    <source>
        <dbReference type="Pfam" id="PF07969"/>
    </source>
</evidence>
<dbReference type="SUPFAM" id="SSF51556">
    <property type="entry name" value="Metallo-dependent hydrolases"/>
    <property type="match status" value="1"/>
</dbReference>
<dbReference type="Gene3D" id="3.20.20.140">
    <property type="entry name" value="Metal-dependent hydrolases"/>
    <property type="match status" value="1"/>
</dbReference>
<accession>A0A917HTQ9</accession>
<gene>
    <name evidence="2" type="ORF">GCM10011416_03380</name>
</gene>
<name>A0A917HTQ9_9FLAO</name>
<dbReference type="PROSITE" id="PS51257">
    <property type="entry name" value="PROKAR_LIPOPROTEIN"/>
    <property type="match status" value="1"/>
</dbReference>
<dbReference type="InterPro" id="IPR032466">
    <property type="entry name" value="Metal_Hydrolase"/>
</dbReference>
<dbReference type="SUPFAM" id="SSF51338">
    <property type="entry name" value="Composite domain of metallo-dependent hydrolases"/>
    <property type="match status" value="1"/>
</dbReference>